<keyword evidence="1" id="KW-0812">Transmembrane</keyword>
<keyword evidence="1" id="KW-1133">Transmembrane helix</keyword>
<name>A0A0G0D926_9BACT</name>
<comment type="caution">
    <text evidence="2">The sequence shown here is derived from an EMBL/GenBank/DDBJ whole genome shotgun (WGS) entry which is preliminary data.</text>
</comment>
<accession>A0A0G0D926</accession>
<evidence type="ECO:0000256" key="1">
    <source>
        <dbReference type="SAM" id="Phobius"/>
    </source>
</evidence>
<sequence>MQYSDVTAYRIIIQNYFLAFNPSAREQRGQLFFLTSLLLIPCVFALVSFLVKHL</sequence>
<dbReference type="AlphaFoldDB" id="A0A0G0D926"/>
<keyword evidence="1" id="KW-0472">Membrane</keyword>
<evidence type="ECO:0000313" key="3">
    <source>
        <dbReference type="Proteomes" id="UP000034798"/>
    </source>
</evidence>
<organism evidence="2 3">
    <name type="scientific">Candidatus Nomurabacteria bacterium GW2011_GWC2_35_8</name>
    <dbReference type="NCBI Taxonomy" id="1618752"/>
    <lineage>
        <taxon>Bacteria</taxon>
        <taxon>Candidatus Nomuraibacteriota</taxon>
    </lineage>
</organism>
<dbReference type="EMBL" id="LBQZ01000001">
    <property type="protein sequence ID" value="KKP89848.1"/>
    <property type="molecule type" value="Genomic_DNA"/>
</dbReference>
<feature type="transmembrane region" description="Helical" evidence="1">
    <location>
        <begin position="31"/>
        <end position="51"/>
    </location>
</feature>
<reference evidence="2 3" key="1">
    <citation type="journal article" date="2015" name="Nature">
        <title>rRNA introns, odd ribosomes, and small enigmatic genomes across a large radiation of phyla.</title>
        <authorList>
            <person name="Brown C.T."/>
            <person name="Hug L.A."/>
            <person name="Thomas B.C."/>
            <person name="Sharon I."/>
            <person name="Castelle C.J."/>
            <person name="Singh A."/>
            <person name="Wilkins M.J."/>
            <person name="Williams K.H."/>
            <person name="Banfield J.F."/>
        </authorList>
    </citation>
    <scope>NUCLEOTIDE SEQUENCE [LARGE SCALE GENOMIC DNA]</scope>
</reference>
<feature type="non-terminal residue" evidence="2">
    <location>
        <position position="54"/>
    </location>
</feature>
<protein>
    <submittedName>
        <fullName evidence="2">Uncharacterized protein</fullName>
    </submittedName>
</protein>
<dbReference type="Proteomes" id="UP000034798">
    <property type="component" value="Unassembled WGS sequence"/>
</dbReference>
<proteinExistence type="predicted"/>
<evidence type="ECO:0000313" key="2">
    <source>
        <dbReference type="EMBL" id="KKP89848.1"/>
    </source>
</evidence>
<gene>
    <name evidence="2" type="ORF">UR91_C0001G0037</name>
</gene>